<keyword evidence="7" id="KW-0016">Alginate biosynthesis</keyword>
<evidence type="ECO:0000256" key="4">
    <source>
        <dbReference type="ARBA" id="ARBA00013964"/>
    </source>
</evidence>
<evidence type="ECO:0000313" key="10">
    <source>
        <dbReference type="Proteomes" id="UP001500191"/>
    </source>
</evidence>
<comment type="similarity">
    <text evidence="3">Belongs to the AlgF family.</text>
</comment>
<proteinExistence type="inferred from homology"/>
<evidence type="ECO:0000256" key="2">
    <source>
        <dbReference type="ARBA" id="ARBA00005182"/>
    </source>
</evidence>
<dbReference type="InterPro" id="IPR035422">
    <property type="entry name" value="AlgF"/>
</dbReference>
<evidence type="ECO:0000256" key="3">
    <source>
        <dbReference type="ARBA" id="ARBA00010033"/>
    </source>
</evidence>
<protein>
    <recommendedName>
        <fullName evidence="4">Alginate biosynthesis protein AlgF</fullName>
    </recommendedName>
</protein>
<sequence>MKTALPETALTAALLLLCAAHAQEALYAPAPPAGSAFVRVVTVDGGRTVTLDGRPFLSAAKSRTVSPYQIVPQGPHTLRAGSTTLNLNVQGGAYHTLVLRGGKLSALGAEQPGGVTRARLTLYNLSDAPASLMTADGHTRLLPDVPAGAMKSMNVNAVSAALGVFAGSAPLQTFPTEALRAGASYSAFVFGTGPARTTVFITPGRKD</sequence>
<evidence type="ECO:0000256" key="8">
    <source>
        <dbReference type="SAM" id="SignalP"/>
    </source>
</evidence>
<dbReference type="Proteomes" id="UP001500191">
    <property type="component" value="Unassembled WGS sequence"/>
</dbReference>
<accession>A0ABN1BPY9</accession>
<evidence type="ECO:0000256" key="1">
    <source>
        <dbReference type="ARBA" id="ARBA00004418"/>
    </source>
</evidence>
<evidence type="ECO:0000256" key="5">
    <source>
        <dbReference type="ARBA" id="ARBA00022729"/>
    </source>
</evidence>
<dbReference type="Pfam" id="PF11182">
    <property type="entry name" value="AlgF"/>
    <property type="match status" value="1"/>
</dbReference>
<keyword evidence="10" id="KW-1185">Reference proteome</keyword>
<feature type="chain" id="PRO_5047519690" description="Alginate biosynthesis protein AlgF" evidence="8">
    <location>
        <begin position="23"/>
        <end position="207"/>
    </location>
</feature>
<reference evidence="9 10" key="1">
    <citation type="journal article" date="2019" name="Int. J. Syst. Evol. Microbiol.">
        <title>The Global Catalogue of Microorganisms (GCM) 10K type strain sequencing project: providing services to taxonomists for standard genome sequencing and annotation.</title>
        <authorList>
            <consortium name="The Broad Institute Genomics Platform"/>
            <consortium name="The Broad Institute Genome Sequencing Center for Infectious Disease"/>
            <person name="Wu L."/>
            <person name="Ma J."/>
        </authorList>
    </citation>
    <scope>NUCLEOTIDE SEQUENCE [LARGE SCALE GENOMIC DNA]</scope>
    <source>
        <strain evidence="9 10">JCM 14368</strain>
    </source>
</reference>
<dbReference type="EMBL" id="BAAADB010000004">
    <property type="protein sequence ID" value="GAA0502235.1"/>
    <property type="molecule type" value="Genomic_DNA"/>
</dbReference>
<evidence type="ECO:0000313" key="9">
    <source>
        <dbReference type="EMBL" id="GAA0502235.1"/>
    </source>
</evidence>
<comment type="subcellular location">
    <subcellularLocation>
        <location evidence="1">Periplasm</location>
    </subcellularLocation>
</comment>
<evidence type="ECO:0000256" key="6">
    <source>
        <dbReference type="ARBA" id="ARBA00022764"/>
    </source>
</evidence>
<name>A0ABN1BPY9_9DEIO</name>
<comment type="pathway">
    <text evidence="2">Glycan biosynthesis; alginate biosynthesis.</text>
</comment>
<organism evidence="9 10">
    <name type="scientific">Deinococcus depolymerans</name>
    <dbReference type="NCBI Taxonomy" id="392408"/>
    <lineage>
        <taxon>Bacteria</taxon>
        <taxon>Thermotogati</taxon>
        <taxon>Deinococcota</taxon>
        <taxon>Deinococci</taxon>
        <taxon>Deinococcales</taxon>
        <taxon>Deinococcaceae</taxon>
        <taxon>Deinococcus</taxon>
    </lineage>
</organism>
<gene>
    <name evidence="9" type="ORF">GCM10008937_07290</name>
</gene>
<keyword evidence="5 8" id="KW-0732">Signal</keyword>
<dbReference type="RefSeq" id="WP_343756161.1">
    <property type="nucleotide sequence ID" value="NZ_BAAADB010000004.1"/>
</dbReference>
<evidence type="ECO:0000256" key="7">
    <source>
        <dbReference type="ARBA" id="ARBA00022841"/>
    </source>
</evidence>
<keyword evidence="6" id="KW-0574">Periplasm</keyword>
<comment type="caution">
    <text evidence="9">The sequence shown here is derived from an EMBL/GenBank/DDBJ whole genome shotgun (WGS) entry which is preliminary data.</text>
</comment>
<feature type="signal peptide" evidence="8">
    <location>
        <begin position="1"/>
        <end position="22"/>
    </location>
</feature>